<organism evidence="16 17">
    <name type="scientific">Aspergillus steynii IBT 23096</name>
    <dbReference type="NCBI Taxonomy" id="1392250"/>
    <lineage>
        <taxon>Eukaryota</taxon>
        <taxon>Fungi</taxon>
        <taxon>Dikarya</taxon>
        <taxon>Ascomycota</taxon>
        <taxon>Pezizomycotina</taxon>
        <taxon>Eurotiomycetes</taxon>
        <taxon>Eurotiomycetidae</taxon>
        <taxon>Eurotiales</taxon>
        <taxon>Aspergillaceae</taxon>
        <taxon>Aspergillus</taxon>
        <taxon>Aspergillus subgen. Circumdati</taxon>
    </lineage>
</organism>
<keyword evidence="17" id="KW-1185">Reference proteome</keyword>
<evidence type="ECO:0000256" key="4">
    <source>
        <dbReference type="ARBA" id="ARBA00022801"/>
    </source>
</evidence>
<feature type="chain" id="PRO_5014169810" description="Glucoamylase" evidence="14">
    <location>
        <begin position="22"/>
        <end position="638"/>
    </location>
</feature>
<keyword evidence="3 14" id="KW-0732">Signal</keyword>
<feature type="active site" description="Proton donor" evidence="11">
    <location>
        <position position="211"/>
    </location>
</feature>
<dbReference type="OrthoDB" id="6123450at2759"/>
<evidence type="ECO:0000256" key="6">
    <source>
        <dbReference type="ARBA" id="ARBA00023180"/>
    </source>
</evidence>
<dbReference type="PROSITE" id="PS51166">
    <property type="entry name" value="CBM20"/>
    <property type="match status" value="1"/>
</dbReference>
<keyword evidence="4 10" id="KW-0378">Hydrolase</keyword>
<evidence type="ECO:0000256" key="10">
    <source>
        <dbReference type="PIRNR" id="PIRNR001031"/>
    </source>
</evidence>
<evidence type="ECO:0000313" key="16">
    <source>
        <dbReference type="EMBL" id="PLB54920.1"/>
    </source>
</evidence>
<comment type="similarity">
    <text evidence="2 10">Belongs to the glycosyl hydrolase 15 family.</text>
</comment>
<evidence type="ECO:0000256" key="5">
    <source>
        <dbReference type="ARBA" id="ARBA00023157"/>
    </source>
</evidence>
<dbReference type="EMBL" id="MSFO01000001">
    <property type="protein sequence ID" value="PLB54920.1"/>
    <property type="molecule type" value="Genomic_DNA"/>
</dbReference>
<dbReference type="PIRSF" id="PIRSF001031">
    <property type="entry name" value="Glu-a-glcsd_SBD"/>
    <property type="match status" value="1"/>
</dbReference>
<dbReference type="InterPro" id="IPR000165">
    <property type="entry name" value="Glucoamylase"/>
</dbReference>
<dbReference type="GO" id="GO:0000272">
    <property type="term" value="P:polysaccharide catabolic process"/>
    <property type="evidence" value="ECO:0007669"/>
    <property type="project" value="UniProtKB-KW"/>
</dbReference>
<accession>A0A2I2GPW9</accession>
<dbReference type="AlphaFoldDB" id="A0A2I2GPW9"/>
<dbReference type="InterPro" id="IPR002044">
    <property type="entry name" value="CBM20"/>
</dbReference>
<evidence type="ECO:0000256" key="8">
    <source>
        <dbReference type="ARBA" id="ARBA00023295"/>
    </source>
</evidence>
<dbReference type="Proteomes" id="UP000234275">
    <property type="component" value="Unassembled WGS sequence"/>
</dbReference>
<dbReference type="InterPro" id="IPR011613">
    <property type="entry name" value="GH15-like"/>
</dbReference>
<sequence>MTPIFSYFLFLFLFPALQIHAFRFAQIPLAASTEPLDEWLARQIPYALDGVLNNLGADGAKSIGANPGSVVASPSKTDPDYFFTWTRDAALTVRCLVDIALSTDDATAHTAVQQYISFQAQLQSVANPSGRLDTGGLGEPKFHVDGAAFTGDWGRPQRDGPALRAVTFITYANWLIDHNHSSVAESLWPIIRNDLSYVSESWNSSTFDLWEETLGSSFFTTAVQHSSLTLGSSLASRLNTSCPNCLSQAPQLLCFLQSFWSQDSSYIVANHHAPSRSGKDVNSILATIHTFDPRATDCSDLTFQPCSARALANHKVVADSFRSLYPINRDVPTNQPVALGRYPEDVYMGGQPWYLTTLAAAEQLYRAVEQWRRFGEVAVTDLSLSFFRDVYGSVEVGVYRKGEDVYEGILHAVMNYADGYLRVVQKYTPPNGALAEQFSRHSGLPVSARDLTWSYAALLAASRARNASSAVQGPVPAPSLDLYSDLTNPPTPSLPPQCRPSSARGPYSTPPTNIPFPLPPSCTNLQPVPITMRFSVLARTVPGEYIYLVGSIPALGEWDVNLGLRMDASEYGSDAPVWFVLVEGLQGGVEFEYKFFRRGEDGRGRVVWEEGLNREGVVRDAVGGVGGCGLGRVSDVWR</sequence>
<feature type="region of interest" description="Disordered" evidence="13">
    <location>
        <begin position="481"/>
        <end position="515"/>
    </location>
</feature>
<dbReference type="SMART" id="SM01065">
    <property type="entry name" value="CBM_2"/>
    <property type="match status" value="1"/>
</dbReference>
<dbReference type="InterPro" id="IPR013783">
    <property type="entry name" value="Ig-like_fold"/>
</dbReference>
<dbReference type="InterPro" id="IPR008291">
    <property type="entry name" value="Glucoamylase_SBD"/>
</dbReference>
<dbReference type="GO" id="GO:2001070">
    <property type="term" value="F:starch binding"/>
    <property type="evidence" value="ECO:0007669"/>
    <property type="project" value="InterPro"/>
</dbReference>
<keyword evidence="6" id="KW-0325">Glycoprotein</keyword>
<evidence type="ECO:0000256" key="7">
    <source>
        <dbReference type="ARBA" id="ARBA00023277"/>
    </source>
</evidence>
<dbReference type="InterPro" id="IPR012341">
    <property type="entry name" value="6hp_glycosidase-like_sf"/>
</dbReference>
<dbReference type="SUPFAM" id="SSF48208">
    <property type="entry name" value="Six-hairpin glycosidases"/>
    <property type="match status" value="1"/>
</dbReference>
<dbReference type="PRINTS" id="PR00736">
    <property type="entry name" value="GLHYDRLASE15"/>
</dbReference>
<evidence type="ECO:0000256" key="12">
    <source>
        <dbReference type="PIRSR" id="PIRSR001031-2"/>
    </source>
</evidence>
<evidence type="ECO:0000256" key="14">
    <source>
        <dbReference type="SAM" id="SignalP"/>
    </source>
</evidence>
<keyword evidence="9 10" id="KW-0624">Polysaccharide degradation</keyword>
<dbReference type="FunFam" id="1.50.10.10:FF:000018">
    <property type="entry name" value="Glucoamylase"/>
    <property type="match status" value="1"/>
</dbReference>
<dbReference type="SUPFAM" id="SSF49452">
    <property type="entry name" value="Starch-binding domain-like"/>
    <property type="match status" value="1"/>
</dbReference>
<feature type="domain" description="CBM20" evidence="15">
    <location>
        <begin position="524"/>
        <end position="638"/>
    </location>
</feature>
<evidence type="ECO:0000256" key="11">
    <source>
        <dbReference type="PIRSR" id="PIRSR001031-1"/>
    </source>
</evidence>
<name>A0A2I2GPW9_9EURO</name>
<evidence type="ECO:0000256" key="13">
    <source>
        <dbReference type="SAM" id="MobiDB-lite"/>
    </source>
</evidence>
<dbReference type="VEuPathDB" id="FungiDB:P170DRAFT_398694"/>
<keyword evidence="7 10" id="KW-0119">Carbohydrate metabolism</keyword>
<evidence type="ECO:0000313" key="17">
    <source>
        <dbReference type="Proteomes" id="UP000234275"/>
    </source>
</evidence>
<dbReference type="InterPro" id="IPR008928">
    <property type="entry name" value="6-hairpin_glycosidase_sf"/>
</dbReference>
<dbReference type="RefSeq" id="XP_024710222.1">
    <property type="nucleotide sequence ID" value="XM_024846241.1"/>
</dbReference>
<comment type="catalytic activity">
    <reaction evidence="1 10">
        <text>Hydrolysis of terminal (1-&gt;4)-linked alpha-D-glucose residues successively from non-reducing ends of the chains with release of beta-D-glucose.</text>
        <dbReference type="EC" id="3.2.1.3"/>
    </reaction>
</comment>
<reference evidence="16 17" key="1">
    <citation type="submission" date="2016-12" db="EMBL/GenBank/DDBJ databases">
        <title>The genomes of Aspergillus section Nigri reveals drivers in fungal speciation.</title>
        <authorList>
            <consortium name="DOE Joint Genome Institute"/>
            <person name="Vesth T.C."/>
            <person name="Nybo J."/>
            <person name="Theobald S."/>
            <person name="Brandl J."/>
            <person name="Frisvad J.C."/>
            <person name="Nielsen K.F."/>
            <person name="Lyhne E.K."/>
            <person name="Kogle M.E."/>
            <person name="Kuo A."/>
            <person name="Riley R."/>
            <person name="Clum A."/>
            <person name="Nolan M."/>
            <person name="Lipzen A."/>
            <person name="Salamov A."/>
            <person name="Henrissat B."/>
            <person name="Wiebenga A."/>
            <person name="De Vries R.P."/>
            <person name="Grigoriev I.V."/>
            <person name="Mortensen U.H."/>
            <person name="Andersen M.R."/>
            <person name="Baker S.E."/>
        </authorList>
    </citation>
    <scope>NUCLEOTIDE SEQUENCE [LARGE SCALE GENOMIC DNA]</scope>
    <source>
        <strain evidence="16 17">IBT 23096</strain>
    </source>
</reference>
<dbReference type="PANTHER" id="PTHR31616:SF12">
    <property type="entry name" value="GLUCOAMYLASE"/>
    <property type="match status" value="1"/>
</dbReference>
<feature type="compositionally biased region" description="Pro residues" evidence="13">
    <location>
        <begin position="489"/>
        <end position="498"/>
    </location>
</feature>
<dbReference type="GO" id="GO:0004339">
    <property type="term" value="F:glucan 1,4-alpha-glucosidase activity"/>
    <property type="evidence" value="ECO:0007669"/>
    <property type="project" value="UniProtKB-EC"/>
</dbReference>
<dbReference type="GO" id="GO:0000324">
    <property type="term" value="C:fungal-type vacuole"/>
    <property type="evidence" value="ECO:0007669"/>
    <property type="project" value="TreeGrafter"/>
</dbReference>
<proteinExistence type="inferred from homology"/>
<keyword evidence="8 10" id="KW-0326">Glycosidase</keyword>
<evidence type="ECO:0000256" key="1">
    <source>
        <dbReference type="ARBA" id="ARBA00001863"/>
    </source>
</evidence>
<evidence type="ECO:0000256" key="2">
    <source>
        <dbReference type="ARBA" id="ARBA00006188"/>
    </source>
</evidence>
<dbReference type="STRING" id="1392250.A0A2I2GPW9"/>
<dbReference type="InterPro" id="IPR013784">
    <property type="entry name" value="Carb-bd-like_fold"/>
</dbReference>
<keyword evidence="5" id="KW-1015">Disulfide bond</keyword>
<comment type="caution">
    <text evidence="16">The sequence shown here is derived from an EMBL/GenBank/DDBJ whole genome shotgun (WGS) entry which is preliminary data.</text>
</comment>
<protein>
    <recommendedName>
        <fullName evidence="10">Glucoamylase</fullName>
        <ecNumber evidence="10">3.2.1.3</ecNumber>
    </recommendedName>
    <alternativeName>
        <fullName evidence="10">1,4-alpha-D-glucan glucohydrolase</fullName>
    </alternativeName>
    <alternativeName>
        <fullName evidence="10">Glucan 1,4-alpha-glucosidase</fullName>
    </alternativeName>
</protein>
<evidence type="ECO:0000256" key="9">
    <source>
        <dbReference type="ARBA" id="ARBA00023326"/>
    </source>
</evidence>
<dbReference type="EC" id="3.2.1.3" evidence="10"/>
<feature type="signal peptide" evidence="14">
    <location>
        <begin position="1"/>
        <end position="21"/>
    </location>
</feature>
<dbReference type="PANTHER" id="PTHR31616">
    <property type="entry name" value="TREHALASE"/>
    <property type="match status" value="1"/>
</dbReference>
<dbReference type="SMR" id="A0A2I2GPW9"/>
<dbReference type="GeneID" id="36553940"/>
<dbReference type="Gene3D" id="1.50.10.10">
    <property type="match status" value="1"/>
</dbReference>
<evidence type="ECO:0000259" key="15">
    <source>
        <dbReference type="PROSITE" id="PS51166"/>
    </source>
</evidence>
<dbReference type="Pfam" id="PF00723">
    <property type="entry name" value="Glyco_hydro_15"/>
    <property type="match status" value="1"/>
</dbReference>
<evidence type="ECO:0000256" key="3">
    <source>
        <dbReference type="ARBA" id="ARBA00022729"/>
    </source>
</evidence>
<gene>
    <name evidence="16" type="ORF">P170DRAFT_398694</name>
</gene>
<dbReference type="Pfam" id="PF00686">
    <property type="entry name" value="CBM_20"/>
    <property type="match status" value="1"/>
</dbReference>
<dbReference type="Gene3D" id="2.60.40.10">
    <property type="entry name" value="Immunoglobulins"/>
    <property type="match status" value="1"/>
</dbReference>
<feature type="binding site" evidence="12">
    <location>
        <position position="153"/>
    </location>
    <ligand>
        <name>substrate</name>
    </ligand>
</feature>
<feature type="active site" description="Proton acceptor" evidence="11">
    <location>
        <position position="208"/>
    </location>
</feature>